<dbReference type="EC" id="3.5.1.-" evidence="2"/>
<protein>
    <submittedName>
        <fullName evidence="2">Putative pantetheine hydrolase</fullName>
        <ecNumber evidence="2">3.5.1.-</ecNumber>
    </submittedName>
</protein>
<dbReference type="InterPro" id="IPR016117">
    <property type="entry name" value="ArgJ-like_dom_sf"/>
</dbReference>
<dbReference type="PANTHER" id="PTHR36512:SF3">
    <property type="entry name" value="BLR5678 PROTEIN"/>
    <property type="match status" value="1"/>
</dbReference>
<dbReference type="RefSeq" id="WP_184580972.1">
    <property type="nucleotide sequence ID" value="NZ_JACHJT010000001.1"/>
</dbReference>
<dbReference type="AlphaFoldDB" id="A0A7W7RJW0"/>
<dbReference type="SUPFAM" id="SSF56266">
    <property type="entry name" value="DmpA/ArgJ-like"/>
    <property type="match status" value="1"/>
</dbReference>
<organism evidence="2 3">
    <name type="scientific">Lipingzhangella halophila</name>
    <dbReference type="NCBI Taxonomy" id="1783352"/>
    <lineage>
        <taxon>Bacteria</taxon>
        <taxon>Bacillati</taxon>
        <taxon>Actinomycetota</taxon>
        <taxon>Actinomycetes</taxon>
        <taxon>Streptosporangiales</taxon>
        <taxon>Nocardiopsidaceae</taxon>
        <taxon>Lipingzhangella</taxon>
    </lineage>
</organism>
<accession>A0A7W7RJW0</accession>
<keyword evidence="2" id="KW-0378">Hydrolase</keyword>
<dbReference type="PANTHER" id="PTHR36512">
    <property type="entry name" value="D-AMINOPEPTIDASE"/>
    <property type="match status" value="1"/>
</dbReference>
<comment type="caution">
    <text evidence="2">The sequence shown here is derived from an EMBL/GenBank/DDBJ whole genome shotgun (WGS) entry which is preliminary data.</text>
</comment>
<name>A0A7W7RJW0_9ACTN</name>
<comment type="similarity">
    <text evidence="1">Belongs to the peptidase S58 family.</text>
</comment>
<evidence type="ECO:0000256" key="1">
    <source>
        <dbReference type="ARBA" id="ARBA00007068"/>
    </source>
</evidence>
<dbReference type="Pfam" id="PF03576">
    <property type="entry name" value="Peptidase_S58"/>
    <property type="match status" value="1"/>
</dbReference>
<evidence type="ECO:0000313" key="3">
    <source>
        <dbReference type="Proteomes" id="UP000523007"/>
    </source>
</evidence>
<gene>
    <name evidence="2" type="ORF">F4561_004168</name>
</gene>
<reference evidence="2 3" key="1">
    <citation type="submission" date="2020-08" db="EMBL/GenBank/DDBJ databases">
        <title>Sequencing the genomes of 1000 actinobacteria strains.</title>
        <authorList>
            <person name="Klenk H.-P."/>
        </authorList>
    </citation>
    <scope>NUCLEOTIDE SEQUENCE [LARGE SCALE GENOMIC DNA]</scope>
    <source>
        <strain evidence="2 3">DSM 102030</strain>
    </source>
</reference>
<dbReference type="Proteomes" id="UP000523007">
    <property type="component" value="Unassembled WGS sequence"/>
</dbReference>
<sequence>MSEGAGVVPGPTNSLVDVAGIRVGHRTATDGTWLSGSTVVLAPPEGAVGGVDVRGGGPGTHETDLLDPRNVVERVNAIVLCGGSAFGLAAAHGVADRLAAAGSGVRVNEEIIVPIVPAASVFDLGRGGDATARPDVAFGAGAYDAALDAGAGAVPARGNVGAGTGAVAGVLKGGVGTASAVLGDGTTVAALAVVNSAGSPVDPATGELYGQRYGLPGDPAPERPSPGDLAAYRATVADTPGVSLNTTLGVVATDATLSKARCAKIAGIAHDGLARAIRPVHTMYDGDTVFCLATGERAEPDQFALHALLTAAGDCMTRAIVDGLLAADSVRTSGGAWFGFRDAFPSANARTPGGDR</sequence>
<dbReference type="CDD" id="cd02252">
    <property type="entry name" value="nylC_like"/>
    <property type="match status" value="1"/>
</dbReference>
<proteinExistence type="inferred from homology"/>
<keyword evidence="3" id="KW-1185">Reference proteome</keyword>
<dbReference type="Gene3D" id="3.60.70.12">
    <property type="entry name" value="L-amino peptidase D-ALA esterase/amidase"/>
    <property type="match status" value="1"/>
</dbReference>
<dbReference type="InterPro" id="IPR005321">
    <property type="entry name" value="Peptidase_S58_DmpA"/>
</dbReference>
<dbReference type="EMBL" id="JACHJT010000001">
    <property type="protein sequence ID" value="MBB4933348.1"/>
    <property type="molecule type" value="Genomic_DNA"/>
</dbReference>
<evidence type="ECO:0000313" key="2">
    <source>
        <dbReference type="EMBL" id="MBB4933348.1"/>
    </source>
</evidence>
<dbReference type="GO" id="GO:0004177">
    <property type="term" value="F:aminopeptidase activity"/>
    <property type="evidence" value="ECO:0007669"/>
    <property type="project" value="TreeGrafter"/>
</dbReference>